<name>A0A512NFZ1_9HYPH</name>
<dbReference type="PANTHER" id="PTHR30614">
    <property type="entry name" value="MEMBRANE COMPONENT OF AMINO ACID ABC TRANSPORTER"/>
    <property type="match status" value="1"/>
</dbReference>
<dbReference type="AlphaFoldDB" id="A0A512NFZ1"/>
<dbReference type="InterPro" id="IPR043429">
    <property type="entry name" value="ArtM/GltK/GlnP/TcyL/YhdX-like"/>
</dbReference>
<dbReference type="PANTHER" id="PTHR30614:SF0">
    <property type="entry name" value="L-CYSTINE TRANSPORT SYSTEM PERMEASE PROTEIN TCYL"/>
    <property type="match status" value="1"/>
</dbReference>
<dbReference type="RefSeq" id="WP_147152562.1">
    <property type="nucleotide sequence ID" value="NZ_BKAJ01000089.1"/>
</dbReference>
<dbReference type="GO" id="GO:0043190">
    <property type="term" value="C:ATP-binding cassette (ABC) transporter complex"/>
    <property type="evidence" value="ECO:0007669"/>
    <property type="project" value="InterPro"/>
</dbReference>
<dbReference type="CDD" id="cd06261">
    <property type="entry name" value="TM_PBP2"/>
    <property type="match status" value="1"/>
</dbReference>
<evidence type="ECO:0000256" key="5">
    <source>
        <dbReference type="ARBA" id="ARBA00022692"/>
    </source>
</evidence>
<feature type="transmembrane region" description="Helical" evidence="9">
    <location>
        <begin position="90"/>
        <end position="111"/>
    </location>
</feature>
<feature type="transmembrane region" description="Helical" evidence="9">
    <location>
        <begin position="57"/>
        <end position="78"/>
    </location>
</feature>
<evidence type="ECO:0000313" key="11">
    <source>
        <dbReference type="EMBL" id="GEP57871.1"/>
    </source>
</evidence>
<feature type="domain" description="ABC transmembrane type-1" evidence="10">
    <location>
        <begin position="19"/>
        <end position="203"/>
    </location>
</feature>
<keyword evidence="6" id="KW-0029">Amino-acid transport</keyword>
<keyword evidence="5 9" id="KW-0812">Transmembrane</keyword>
<accession>A0A512NFZ1</accession>
<dbReference type="NCBIfam" id="TIGR01726">
    <property type="entry name" value="HEQRo_perm_3TM"/>
    <property type="match status" value="1"/>
</dbReference>
<dbReference type="Proteomes" id="UP000321058">
    <property type="component" value="Unassembled WGS sequence"/>
</dbReference>
<evidence type="ECO:0000256" key="7">
    <source>
        <dbReference type="ARBA" id="ARBA00022989"/>
    </source>
</evidence>
<sequence length="218" mass="23525">MIHDFGIVWDQRGLLMSGLANTALLSVIAAVVSLLLGSALTPAMMSRRRAVAGAARAFVDAMRCIPFLLFAYIVYYGLPSLGINFDNWSAGLAALMLYNTAYMAEILRGAWAAMPREPIEAGTAFGFSGVRLFRRIVLPGLVLSAGPVVGNQLIQIIKDSAFLTIIALPELTHAASSIQSRYYVPFAAFITAVALYWGLCLVVEGGVNVLRRLADARR</sequence>
<evidence type="ECO:0000256" key="1">
    <source>
        <dbReference type="ARBA" id="ARBA00004429"/>
    </source>
</evidence>
<feature type="transmembrane region" description="Helical" evidence="9">
    <location>
        <begin position="23"/>
        <end position="45"/>
    </location>
</feature>
<dbReference type="Gene3D" id="1.10.3720.10">
    <property type="entry name" value="MetI-like"/>
    <property type="match status" value="1"/>
</dbReference>
<reference evidence="11 12" key="1">
    <citation type="submission" date="2019-07" db="EMBL/GenBank/DDBJ databases">
        <title>Whole genome shotgun sequence of Reyranella soli NBRC 108950.</title>
        <authorList>
            <person name="Hosoyama A."/>
            <person name="Uohara A."/>
            <person name="Ohji S."/>
            <person name="Ichikawa N."/>
        </authorList>
    </citation>
    <scope>NUCLEOTIDE SEQUENCE [LARGE SCALE GENOMIC DNA]</scope>
    <source>
        <strain evidence="11 12">NBRC 108950</strain>
    </source>
</reference>
<keyword evidence="8 9" id="KW-0472">Membrane</keyword>
<keyword evidence="3 9" id="KW-0813">Transport</keyword>
<dbReference type="SUPFAM" id="SSF161098">
    <property type="entry name" value="MetI-like"/>
    <property type="match status" value="1"/>
</dbReference>
<comment type="caution">
    <text evidence="11">The sequence shown here is derived from an EMBL/GenBank/DDBJ whole genome shotgun (WGS) entry which is preliminary data.</text>
</comment>
<dbReference type="OrthoDB" id="9814550at2"/>
<evidence type="ECO:0000259" key="10">
    <source>
        <dbReference type="PROSITE" id="PS50928"/>
    </source>
</evidence>
<dbReference type="Pfam" id="PF00528">
    <property type="entry name" value="BPD_transp_1"/>
    <property type="match status" value="1"/>
</dbReference>
<dbReference type="PROSITE" id="PS50928">
    <property type="entry name" value="ABC_TM1"/>
    <property type="match status" value="1"/>
</dbReference>
<evidence type="ECO:0000256" key="4">
    <source>
        <dbReference type="ARBA" id="ARBA00022475"/>
    </source>
</evidence>
<evidence type="ECO:0000256" key="2">
    <source>
        <dbReference type="ARBA" id="ARBA00010072"/>
    </source>
</evidence>
<dbReference type="EMBL" id="BKAJ01000089">
    <property type="protein sequence ID" value="GEP57871.1"/>
    <property type="molecule type" value="Genomic_DNA"/>
</dbReference>
<evidence type="ECO:0000256" key="6">
    <source>
        <dbReference type="ARBA" id="ARBA00022970"/>
    </source>
</evidence>
<dbReference type="InterPro" id="IPR010065">
    <property type="entry name" value="AA_ABC_transptr_permease_3TM"/>
</dbReference>
<comment type="subcellular location">
    <subcellularLocation>
        <location evidence="1">Cell inner membrane</location>
        <topology evidence="1">Multi-pass membrane protein</topology>
    </subcellularLocation>
    <subcellularLocation>
        <location evidence="9">Cell membrane</location>
        <topology evidence="9">Multi-pass membrane protein</topology>
    </subcellularLocation>
</comment>
<evidence type="ECO:0000313" key="12">
    <source>
        <dbReference type="Proteomes" id="UP000321058"/>
    </source>
</evidence>
<protein>
    <submittedName>
        <fullName evidence="11">ABC transporter permease</fullName>
    </submittedName>
</protein>
<evidence type="ECO:0000256" key="3">
    <source>
        <dbReference type="ARBA" id="ARBA00022448"/>
    </source>
</evidence>
<gene>
    <name evidence="11" type="ORF">RSO01_50370</name>
</gene>
<dbReference type="InterPro" id="IPR035906">
    <property type="entry name" value="MetI-like_sf"/>
</dbReference>
<dbReference type="GO" id="GO:0006865">
    <property type="term" value="P:amino acid transport"/>
    <property type="evidence" value="ECO:0007669"/>
    <property type="project" value="UniProtKB-KW"/>
</dbReference>
<keyword evidence="12" id="KW-1185">Reference proteome</keyword>
<keyword evidence="4" id="KW-1003">Cell membrane</keyword>
<evidence type="ECO:0000256" key="8">
    <source>
        <dbReference type="ARBA" id="ARBA00023136"/>
    </source>
</evidence>
<feature type="transmembrane region" description="Helical" evidence="9">
    <location>
        <begin position="186"/>
        <end position="210"/>
    </location>
</feature>
<dbReference type="GO" id="GO:0022857">
    <property type="term" value="F:transmembrane transporter activity"/>
    <property type="evidence" value="ECO:0007669"/>
    <property type="project" value="InterPro"/>
</dbReference>
<evidence type="ECO:0000256" key="9">
    <source>
        <dbReference type="RuleBase" id="RU363032"/>
    </source>
</evidence>
<dbReference type="InterPro" id="IPR000515">
    <property type="entry name" value="MetI-like"/>
</dbReference>
<comment type="similarity">
    <text evidence="2">Belongs to the binding-protein-dependent transport system permease family. HisMQ subfamily.</text>
</comment>
<proteinExistence type="inferred from homology"/>
<organism evidence="11 12">
    <name type="scientific">Reyranella soli</name>
    <dbReference type="NCBI Taxonomy" id="1230389"/>
    <lineage>
        <taxon>Bacteria</taxon>
        <taxon>Pseudomonadati</taxon>
        <taxon>Pseudomonadota</taxon>
        <taxon>Alphaproteobacteria</taxon>
        <taxon>Hyphomicrobiales</taxon>
        <taxon>Reyranellaceae</taxon>
        <taxon>Reyranella</taxon>
    </lineage>
</organism>
<keyword evidence="7 9" id="KW-1133">Transmembrane helix</keyword>
<feature type="transmembrane region" description="Helical" evidence="9">
    <location>
        <begin position="132"/>
        <end position="154"/>
    </location>
</feature>